<feature type="domain" description="Erythromycin biosynthesis protein CIII-like C-terminal" evidence="2">
    <location>
        <begin position="209"/>
        <end position="274"/>
    </location>
</feature>
<sequence length="370" mass="41070">MSTPLGAILHEAFGTRVVAMPMFPGIFEETVEFPPMADIPDLGQVLNKMLYWFAITLMWFVFKPTLDKCRALASLPPVTWRGIKYSMKQKNMPIHHTWSTVLHPKPADWDPETTIGGYMFYDKPSNALLPDLEEFLNAGSPPVYVGFGSMPVHMSSKFVPLIKQLLEFLPKDMRVIVYAGGMSNLTTDSSSRAGLKNELLSLDTTKSGRIHVVYSVPQHLLFPRCSVIVHHGGSGTTGEACRSGVPSMACPLVGDQYFWAKRIAAIGCGPAIGVAFRKMTGKYLAGKILEALEPKHVEVAKLVGEKIRAETGTDNAVDFIMKHLFEERQEKNEYILINSYPDVSELTKSTSDLKLIFGSRLIKRTFGKKG</sequence>
<proteinExistence type="predicted"/>
<dbReference type="Pfam" id="PF06722">
    <property type="entry name" value="EryCIII-like_C"/>
    <property type="match status" value="1"/>
</dbReference>
<dbReference type="Gene3D" id="3.40.50.2000">
    <property type="entry name" value="Glycogen Phosphorylase B"/>
    <property type="match status" value="1"/>
</dbReference>
<dbReference type="SUPFAM" id="SSF53756">
    <property type="entry name" value="UDP-Glycosyltransferase/glycogen phosphorylase"/>
    <property type="match status" value="1"/>
</dbReference>
<dbReference type="AlphaFoldDB" id="A0AAD5X5P8"/>
<dbReference type="GO" id="GO:0016906">
    <property type="term" value="F:sterol 3-beta-glucosyltransferase activity"/>
    <property type="evidence" value="ECO:0007669"/>
    <property type="project" value="UniProtKB-ARBA"/>
</dbReference>
<dbReference type="PANTHER" id="PTHR48050">
    <property type="entry name" value="STEROL 3-BETA-GLUCOSYLTRANSFERASE"/>
    <property type="match status" value="1"/>
</dbReference>
<keyword evidence="1" id="KW-0808">Transferase</keyword>
<evidence type="ECO:0000259" key="2">
    <source>
        <dbReference type="Pfam" id="PF06722"/>
    </source>
</evidence>
<gene>
    <name evidence="3" type="primary">UGT-28</name>
    <name evidence="3" type="ORF">HK100_010394</name>
</gene>
<accession>A0AAD5X5P8</accession>
<comment type="caution">
    <text evidence="3">The sequence shown here is derived from an EMBL/GenBank/DDBJ whole genome shotgun (WGS) entry which is preliminary data.</text>
</comment>
<reference evidence="3" key="1">
    <citation type="submission" date="2020-05" db="EMBL/GenBank/DDBJ databases">
        <title>Phylogenomic resolution of chytrid fungi.</title>
        <authorList>
            <person name="Stajich J.E."/>
            <person name="Amses K."/>
            <person name="Simmons R."/>
            <person name="Seto K."/>
            <person name="Myers J."/>
            <person name="Bonds A."/>
            <person name="Quandt C.A."/>
            <person name="Barry K."/>
            <person name="Liu P."/>
            <person name="Grigoriev I."/>
            <person name="Longcore J.E."/>
            <person name="James T.Y."/>
        </authorList>
    </citation>
    <scope>NUCLEOTIDE SEQUENCE</scope>
    <source>
        <strain evidence="3">JEL0513</strain>
    </source>
</reference>
<dbReference type="FunFam" id="3.40.50.2000:FF:000009">
    <property type="entry name" value="Sterol 3-beta-glucosyltransferase UGT80A2"/>
    <property type="match status" value="1"/>
</dbReference>
<organism evidence="3 4">
    <name type="scientific">Physocladia obscura</name>
    <dbReference type="NCBI Taxonomy" id="109957"/>
    <lineage>
        <taxon>Eukaryota</taxon>
        <taxon>Fungi</taxon>
        <taxon>Fungi incertae sedis</taxon>
        <taxon>Chytridiomycota</taxon>
        <taxon>Chytridiomycota incertae sedis</taxon>
        <taxon>Chytridiomycetes</taxon>
        <taxon>Chytridiales</taxon>
        <taxon>Chytriomycetaceae</taxon>
        <taxon>Physocladia</taxon>
    </lineage>
</organism>
<dbReference type="InterPro" id="IPR002213">
    <property type="entry name" value="UDP_glucos_trans"/>
</dbReference>
<dbReference type="CDD" id="cd03784">
    <property type="entry name" value="GT1_Gtf-like"/>
    <property type="match status" value="1"/>
</dbReference>
<evidence type="ECO:0000313" key="3">
    <source>
        <dbReference type="EMBL" id="KAJ3079556.1"/>
    </source>
</evidence>
<dbReference type="EMBL" id="JADGJH010005712">
    <property type="protein sequence ID" value="KAJ3079556.1"/>
    <property type="molecule type" value="Genomic_DNA"/>
</dbReference>
<name>A0AAD5X5P8_9FUNG</name>
<evidence type="ECO:0000313" key="4">
    <source>
        <dbReference type="Proteomes" id="UP001211907"/>
    </source>
</evidence>
<dbReference type="InterPro" id="IPR010610">
    <property type="entry name" value="EryCIII-like_C"/>
</dbReference>
<dbReference type="InterPro" id="IPR050426">
    <property type="entry name" value="Glycosyltransferase_28"/>
</dbReference>
<dbReference type="PANTHER" id="PTHR48050:SF13">
    <property type="entry name" value="STEROL 3-BETA-GLUCOSYLTRANSFERASE UGT80A2"/>
    <property type="match status" value="1"/>
</dbReference>
<keyword evidence="4" id="KW-1185">Reference proteome</keyword>
<protein>
    <submittedName>
        <fullName evidence="3">UDP-Glycosyltransferase</fullName>
    </submittedName>
</protein>
<dbReference type="Proteomes" id="UP001211907">
    <property type="component" value="Unassembled WGS sequence"/>
</dbReference>
<evidence type="ECO:0000256" key="1">
    <source>
        <dbReference type="ARBA" id="ARBA00022679"/>
    </source>
</evidence>